<dbReference type="EnsemblMetazoa" id="BGLB037652-RB">
    <property type="protein sequence ID" value="BGLB037652-PB"/>
    <property type="gene ID" value="BGLB037652"/>
</dbReference>
<gene>
    <name evidence="1" type="primary">106059971</name>
</gene>
<dbReference type="AlphaFoldDB" id="A0A2C9M263"/>
<sequence length="440" mass="50809">MQATTTHAVIKQLNVLFARYGVPKNKVCLKRNIIGLIDQREDVDGFLFLLDEIIEYYLLNTSNYFDDKNLRTLKLLNEKFNWFLKEELKLNVIHYLFKEWNIDLISSCGLILVDILNLELVHLIDNLKANNRDQQILKAKELRLDYGSNAKRTTMQLELRKKIVAEIEKIISRDLVDLETSLYSATENFENGFIYTSLLFELSKYSYPNKVDKWFTQKISTEKRNDPNKNSTTDINMFNSTSEGEGPAIKAFLDDVKDKNKDCSLYFHGTTQASAQSILTSGIILEKGKDENDFSNGSGFYVAESFKTANDIVNGSGAIVVFKIPNSMVDASLENGLNLDREQDEPMWKDIILYCRRHPNRKRTTDSLLKDKNFIRGPMCTNAEAIKPDKKKRNREKTNQIQPEGFSEREMQICIRKDEFSTRFGSIENICCVIFYAKYS</sequence>
<evidence type="ECO:0000313" key="2">
    <source>
        <dbReference type="Proteomes" id="UP000076420"/>
    </source>
</evidence>
<proteinExistence type="predicted"/>
<dbReference type="Gene3D" id="3.90.175.10">
    <property type="entry name" value="Diphtheria Toxin, domain 1"/>
    <property type="match status" value="1"/>
</dbReference>
<dbReference type="SUPFAM" id="SSF56399">
    <property type="entry name" value="ADP-ribosylation"/>
    <property type="match status" value="1"/>
</dbReference>
<dbReference type="Proteomes" id="UP000076420">
    <property type="component" value="Unassembled WGS sequence"/>
</dbReference>
<reference evidence="1" key="1">
    <citation type="submission" date="2020-05" db="UniProtKB">
        <authorList>
            <consortium name="EnsemblMetazoa"/>
        </authorList>
    </citation>
    <scope>IDENTIFICATION</scope>
    <source>
        <strain evidence="1">BB02</strain>
    </source>
</reference>
<name>A0A2C9M263_BIOGL</name>
<protein>
    <submittedName>
        <fullName evidence="1">Uncharacterized protein</fullName>
    </submittedName>
</protein>
<dbReference type="VEuPathDB" id="VectorBase:BGLB037652"/>
<dbReference type="KEGG" id="bgt:106059971"/>
<accession>A0A2C9M263</accession>
<evidence type="ECO:0000313" key="1">
    <source>
        <dbReference type="EnsemblMetazoa" id="BGLB037652-PB"/>
    </source>
</evidence>
<organism evidence="1 2">
    <name type="scientific">Biomphalaria glabrata</name>
    <name type="common">Bloodfluke planorb</name>
    <name type="synonym">Freshwater snail</name>
    <dbReference type="NCBI Taxonomy" id="6526"/>
    <lineage>
        <taxon>Eukaryota</taxon>
        <taxon>Metazoa</taxon>
        <taxon>Spiralia</taxon>
        <taxon>Lophotrochozoa</taxon>
        <taxon>Mollusca</taxon>
        <taxon>Gastropoda</taxon>
        <taxon>Heterobranchia</taxon>
        <taxon>Euthyneura</taxon>
        <taxon>Panpulmonata</taxon>
        <taxon>Hygrophila</taxon>
        <taxon>Lymnaeoidea</taxon>
        <taxon>Planorbidae</taxon>
        <taxon>Biomphalaria</taxon>
    </lineage>
</organism>
<dbReference type="VEuPathDB" id="VectorBase:BGLAX_049822"/>